<dbReference type="Proteomes" id="UP000018208">
    <property type="component" value="Unassembled WGS sequence"/>
</dbReference>
<dbReference type="AlphaFoldDB" id="V6M0X3"/>
<gene>
    <name evidence="2" type="ORF">SS50377_13164</name>
    <name evidence="3" type="ORF">SS50377_25171</name>
</gene>
<evidence type="ECO:0000313" key="3">
    <source>
        <dbReference type="EMBL" id="KAH0573053.1"/>
    </source>
</evidence>
<evidence type="ECO:0000313" key="4">
    <source>
        <dbReference type="Proteomes" id="UP000018208"/>
    </source>
</evidence>
<dbReference type="VEuPathDB" id="GiardiaDB:SS50377_25171"/>
<dbReference type="EMBL" id="KI546062">
    <property type="protein sequence ID" value="EST46799.1"/>
    <property type="molecule type" value="Genomic_DNA"/>
</dbReference>
<evidence type="ECO:0000256" key="1">
    <source>
        <dbReference type="SAM" id="MobiDB-lite"/>
    </source>
</evidence>
<feature type="region of interest" description="Disordered" evidence="1">
    <location>
        <begin position="240"/>
        <end position="268"/>
    </location>
</feature>
<reference evidence="2 3" key="1">
    <citation type="journal article" date="2014" name="PLoS Genet.">
        <title>The Genome of Spironucleus salmonicida Highlights a Fish Pathogen Adapted to Fluctuating Environments.</title>
        <authorList>
            <person name="Xu F."/>
            <person name="Jerlstrom-Hultqvist J."/>
            <person name="Einarsson E."/>
            <person name="Astvaldsson A."/>
            <person name="Svard S.G."/>
            <person name="Andersson J.O."/>
        </authorList>
    </citation>
    <scope>NUCLEOTIDE SEQUENCE</scope>
    <source>
        <strain evidence="3">ATCC 50377</strain>
    </source>
</reference>
<accession>V6M0X3</accession>
<reference evidence="3" key="2">
    <citation type="submission" date="2020-12" db="EMBL/GenBank/DDBJ databases">
        <title>New Spironucleus salmonicida genome in near-complete chromosomes.</title>
        <authorList>
            <person name="Xu F."/>
            <person name="Kurt Z."/>
            <person name="Jimenez-Gonzalez A."/>
            <person name="Astvaldsson A."/>
            <person name="Andersson J.O."/>
            <person name="Svard S.G."/>
        </authorList>
    </citation>
    <scope>NUCLEOTIDE SEQUENCE</scope>
    <source>
        <strain evidence="3">ATCC 50377</strain>
    </source>
</reference>
<protein>
    <submittedName>
        <fullName evidence="2">Uncharacterized protein</fullName>
    </submittedName>
</protein>
<dbReference type="EMBL" id="AUWU02000005">
    <property type="protein sequence ID" value="KAH0573053.1"/>
    <property type="molecule type" value="Genomic_DNA"/>
</dbReference>
<name>V6M0X3_9EUKA</name>
<sequence length="307" mass="34445">MCQVRILLRVFCSSLDLEVSAQREIVRDADMLNRVVESQRLIGARACVLIINIFRSQRFWAYYGLRTHVCVFVQIYQPRILRQRVYSAPSRFIAIVFSLVDTACYLELNVGPAYTLIAMVTTIDPNNAMANCFSAISNTEPLTISTGELSSRLCCLMVQLLALITGGARLPLDVTTRDLALYGEAVTVGVRDMRVALVLVEDEAEVTVVTEVRGHLAVTISRAFRKHALRQALLTHEDLPREAGGANHPSHPLQQHPSSVPAPSTHHLRRQIRRCRHFHVDLSAIPRSWSTVHQQGSTTISYVRRPQ</sequence>
<organism evidence="2">
    <name type="scientific">Spironucleus salmonicida</name>
    <dbReference type="NCBI Taxonomy" id="348837"/>
    <lineage>
        <taxon>Eukaryota</taxon>
        <taxon>Metamonada</taxon>
        <taxon>Diplomonadida</taxon>
        <taxon>Hexamitidae</taxon>
        <taxon>Hexamitinae</taxon>
        <taxon>Spironucleus</taxon>
    </lineage>
</organism>
<evidence type="ECO:0000313" key="2">
    <source>
        <dbReference type="EMBL" id="EST46799.1"/>
    </source>
</evidence>
<keyword evidence="4" id="KW-1185">Reference proteome</keyword>
<feature type="compositionally biased region" description="Polar residues" evidence="1">
    <location>
        <begin position="252"/>
        <end position="262"/>
    </location>
</feature>
<proteinExistence type="predicted"/>